<dbReference type="SUPFAM" id="SSF103473">
    <property type="entry name" value="MFS general substrate transporter"/>
    <property type="match status" value="1"/>
</dbReference>
<dbReference type="GO" id="GO:0005886">
    <property type="term" value="C:plasma membrane"/>
    <property type="evidence" value="ECO:0007669"/>
    <property type="project" value="UniProtKB-SubCell"/>
</dbReference>
<accession>A0A538U6G5</accession>
<feature type="transmembrane region" description="Helical" evidence="7">
    <location>
        <begin position="292"/>
        <end position="314"/>
    </location>
</feature>
<dbReference type="CDD" id="cd17503">
    <property type="entry name" value="MFS_LmrB_MDR_like"/>
    <property type="match status" value="1"/>
</dbReference>
<feature type="domain" description="Major facilitator superfamily (MFS) profile" evidence="8">
    <location>
        <begin position="12"/>
        <end position="458"/>
    </location>
</feature>
<proteinExistence type="predicted"/>
<feature type="transmembrane region" description="Helical" evidence="7">
    <location>
        <begin position="402"/>
        <end position="423"/>
    </location>
</feature>
<feature type="transmembrane region" description="Helical" evidence="7">
    <location>
        <begin position="103"/>
        <end position="124"/>
    </location>
</feature>
<feature type="transmembrane region" description="Helical" evidence="7">
    <location>
        <begin position="265"/>
        <end position="286"/>
    </location>
</feature>
<feature type="transmembrane region" description="Helical" evidence="7">
    <location>
        <begin position="47"/>
        <end position="70"/>
    </location>
</feature>
<dbReference type="InterPro" id="IPR011701">
    <property type="entry name" value="MFS"/>
</dbReference>
<keyword evidence="5 7" id="KW-1133">Transmembrane helix</keyword>
<sequence length="482" mass="50737">MAFRLRPPRYLVPVIVACALFMENMDATVIATALPTIARDFGESALALNLAITCYLLSLGIFLPLSGWLADRLGARTVFTSAIVVFTVGSIGCSTVESLPQLVLARVFQGMGGAMMVPVGRLVVLRTIPKAELVSAMAYLTVPALIGPVIGPPLGGFIVTYFSWRWIFLINIPVGVLGLALALRFIPNVREPRREPLDGLGFGIASLGLAGAMFGFENVGRGILSNEVTAALIAGGIVFLALYAWHARRVTAPILDVALLRVQTFRASVIGGFVFRIGIGALPFLTPLMLQLGFGLSPFASGMITFSGAAGAITMKLTAAPILRALGFRSVLLANTAVCASSIACYGFFRPSTPHALIIGVLLVGGFFRSLQFTSLNTLAYAEIDPRHMSRATTLSSVGQQLSLSFGVGLGALLLHATLVFHGRAELGATDFSPAYFAIAAISLLSLLFFAPLPRDAGAEISGRRGELSPAIATASSTHPSV</sequence>
<dbReference type="InterPro" id="IPR036259">
    <property type="entry name" value="MFS_trans_sf"/>
</dbReference>
<organism evidence="9 10">
    <name type="scientific">Eiseniibacteriota bacterium</name>
    <dbReference type="NCBI Taxonomy" id="2212470"/>
    <lineage>
        <taxon>Bacteria</taxon>
        <taxon>Candidatus Eiseniibacteriota</taxon>
    </lineage>
</organism>
<keyword evidence="2" id="KW-0813">Transport</keyword>
<keyword evidence="3" id="KW-1003">Cell membrane</keyword>
<dbReference type="PROSITE" id="PS50850">
    <property type="entry name" value="MFS"/>
    <property type="match status" value="1"/>
</dbReference>
<feature type="transmembrane region" description="Helical" evidence="7">
    <location>
        <begin position="197"/>
        <end position="216"/>
    </location>
</feature>
<evidence type="ECO:0000313" key="9">
    <source>
        <dbReference type="EMBL" id="TMQ71289.1"/>
    </source>
</evidence>
<dbReference type="AlphaFoldDB" id="A0A538U6G5"/>
<dbReference type="Proteomes" id="UP000319771">
    <property type="component" value="Unassembled WGS sequence"/>
</dbReference>
<dbReference type="Gene3D" id="1.20.1720.10">
    <property type="entry name" value="Multidrug resistance protein D"/>
    <property type="match status" value="1"/>
</dbReference>
<reference evidence="9 10" key="1">
    <citation type="journal article" date="2019" name="Nat. Microbiol.">
        <title>Mediterranean grassland soil C-N compound turnover is dependent on rainfall and depth, and is mediated by genomically divergent microorganisms.</title>
        <authorList>
            <person name="Diamond S."/>
            <person name="Andeer P.F."/>
            <person name="Li Z."/>
            <person name="Crits-Christoph A."/>
            <person name="Burstein D."/>
            <person name="Anantharaman K."/>
            <person name="Lane K.R."/>
            <person name="Thomas B.C."/>
            <person name="Pan C."/>
            <person name="Northen T.R."/>
            <person name="Banfield J.F."/>
        </authorList>
    </citation>
    <scope>NUCLEOTIDE SEQUENCE [LARGE SCALE GENOMIC DNA]</scope>
    <source>
        <strain evidence="9">WS_11</strain>
    </source>
</reference>
<protein>
    <submittedName>
        <fullName evidence="9">MFS transporter</fullName>
    </submittedName>
</protein>
<comment type="subcellular location">
    <subcellularLocation>
        <location evidence="1">Cell membrane</location>
        <topology evidence="1">Multi-pass membrane protein</topology>
    </subcellularLocation>
</comment>
<dbReference type="InterPro" id="IPR020846">
    <property type="entry name" value="MFS_dom"/>
</dbReference>
<evidence type="ECO:0000256" key="7">
    <source>
        <dbReference type="SAM" id="Phobius"/>
    </source>
</evidence>
<feature type="transmembrane region" description="Helical" evidence="7">
    <location>
        <begin position="435"/>
        <end position="454"/>
    </location>
</feature>
<evidence type="ECO:0000313" key="10">
    <source>
        <dbReference type="Proteomes" id="UP000319771"/>
    </source>
</evidence>
<feature type="transmembrane region" description="Helical" evidence="7">
    <location>
        <begin position="228"/>
        <end position="245"/>
    </location>
</feature>
<gene>
    <name evidence="9" type="ORF">E6K81_10385</name>
</gene>
<keyword evidence="6 7" id="KW-0472">Membrane</keyword>
<dbReference type="EMBL" id="VBPB01000172">
    <property type="protein sequence ID" value="TMQ71289.1"/>
    <property type="molecule type" value="Genomic_DNA"/>
</dbReference>
<evidence type="ECO:0000256" key="1">
    <source>
        <dbReference type="ARBA" id="ARBA00004651"/>
    </source>
</evidence>
<evidence type="ECO:0000256" key="3">
    <source>
        <dbReference type="ARBA" id="ARBA00022475"/>
    </source>
</evidence>
<dbReference type="Gene3D" id="1.20.1250.20">
    <property type="entry name" value="MFS general substrate transporter like domains"/>
    <property type="match status" value="1"/>
</dbReference>
<evidence type="ECO:0000256" key="2">
    <source>
        <dbReference type="ARBA" id="ARBA00022448"/>
    </source>
</evidence>
<dbReference type="PANTHER" id="PTHR42718">
    <property type="entry name" value="MAJOR FACILITATOR SUPERFAMILY MULTIDRUG TRANSPORTER MFSC"/>
    <property type="match status" value="1"/>
</dbReference>
<dbReference type="PANTHER" id="PTHR42718:SF46">
    <property type="entry name" value="BLR6921 PROTEIN"/>
    <property type="match status" value="1"/>
</dbReference>
<feature type="transmembrane region" description="Helical" evidence="7">
    <location>
        <begin position="355"/>
        <end position="381"/>
    </location>
</feature>
<feature type="transmembrane region" description="Helical" evidence="7">
    <location>
        <begin position="136"/>
        <end position="158"/>
    </location>
</feature>
<feature type="transmembrane region" description="Helical" evidence="7">
    <location>
        <begin position="326"/>
        <end position="349"/>
    </location>
</feature>
<name>A0A538U6G5_UNCEI</name>
<evidence type="ECO:0000256" key="5">
    <source>
        <dbReference type="ARBA" id="ARBA00022989"/>
    </source>
</evidence>
<evidence type="ECO:0000256" key="4">
    <source>
        <dbReference type="ARBA" id="ARBA00022692"/>
    </source>
</evidence>
<keyword evidence="4 7" id="KW-0812">Transmembrane</keyword>
<comment type="caution">
    <text evidence="9">The sequence shown here is derived from an EMBL/GenBank/DDBJ whole genome shotgun (WGS) entry which is preliminary data.</text>
</comment>
<feature type="transmembrane region" description="Helical" evidence="7">
    <location>
        <begin position="164"/>
        <end position="185"/>
    </location>
</feature>
<evidence type="ECO:0000256" key="6">
    <source>
        <dbReference type="ARBA" id="ARBA00023136"/>
    </source>
</evidence>
<dbReference type="PRINTS" id="PR01036">
    <property type="entry name" value="TCRTETB"/>
</dbReference>
<feature type="transmembrane region" description="Helical" evidence="7">
    <location>
        <begin position="77"/>
        <end position="97"/>
    </location>
</feature>
<dbReference type="GO" id="GO:0022857">
    <property type="term" value="F:transmembrane transporter activity"/>
    <property type="evidence" value="ECO:0007669"/>
    <property type="project" value="InterPro"/>
</dbReference>
<dbReference type="Pfam" id="PF07690">
    <property type="entry name" value="MFS_1"/>
    <property type="match status" value="2"/>
</dbReference>
<evidence type="ECO:0000259" key="8">
    <source>
        <dbReference type="PROSITE" id="PS50850"/>
    </source>
</evidence>